<evidence type="ECO:0000313" key="2">
    <source>
        <dbReference type="Proteomes" id="UP000179807"/>
    </source>
</evidence>
<dbReference type="RefSeq" id="XP_068369929.1">
    <property type="nucleotide sequence ID" value="XM_068513841.1"/>
</dbReference>
<name>A0A1J4KZW0_9EUKA</name>
<organism evidence="1 2">
    <name type="scientific">Tritrichomonas foetus</name>
    <dbReference type="NCBI Taxonomy" id="1144522"/>
    <lineage>
        <taxon>Eukaryota</taxon>
        <taxon>Metamonada</taxon>
        <taxon>Parabasalia</taxon>
        <taxon>Tritrichomonadida</taxon>
        <taxon>Tritrichomonadidae</taxon>
        <taxon>Tritrichomonas</taxon>
    </lineage>
</organism>
<comment type="caution">
    <text evidence="1">The sequence shown here is derived from an EMBL/GenBank/DDBJ whole genome shotgun (WGS) entry which is preliminary data.</text>
</comment>
<dbReference type="EMBL" id="MLAK01000069">
    <property type="protein sequence ID" value="OHT16793.1"/>
    <property type="molecule type" value="Genomic_DNA"/>
</dbReference>
<dbReference type="GeneID" id="94848545"/>
<dbReference type="Proteomes" id="UP000179807">
    <property type="component" value="Unassembled WGS sequence"/>
</dbReference>
<sequence>MNVHTFSDDKDLRMARAEIRGKMNFKRAFYICSLNYIASKNPEDFFNGIHRLEVCANKYKNEINIGSDIKEFHFNTLLKFYIIQIHSEAPLLEELNFVLFLLHFTDFIDVENPKRVADSFQTDLPCFSLTQPDSMNFLINGLNNLLFSENCLNLLAKIARLRNNHFPNIFCQTFFDFIQANPDSSYGEAIYYLIKQDVNDHNFIPRNKEFLSKLLFSSNITNILFSLKAFLLIWKIENRGLYEDALSLLFQKIPEFLLSNNARIIVAALKIVFLLEEIPDSILYAIFKCLPSKFKKGHNEAFLVMHNNAPQIVQIIPIAEIVEVIENCFHSEQYQVKKNALKLLETFSHFVSITNLINIEAYVVFLDDLELAEIVIPLIVSAASVYQSNNRFPEFLEIMSNYVDQLYEIIESASEPISQMTSVLKEQICSHE</sequence>
<dbReference type="AlphaFoldDB" id="A0A1J4KZW0"/>
<dbReference type="InterPro" id="IPR016024">
    <property type="entry name" value="ARM-type_fold"/>
</dbReference>
<proteinExistence type="predicted"/>
<gene>
    <name evidence="1" type="ORF">TRFO_41548</name>
</gene>
<evidence type="ECO:0000313" key="1">
    <source>
        <dbReference type="EMBL" id="OHT16793.1"/>
    </source>
</evidence>
<reference evidence="1" key="1">
    <citation type="submission" date="2016-10" db="EMBL/GenBank/DDBJ databases">
        <authorList>
            <person name="Benchimol M."/>
            <person name="Almeida L.G."/>
            <person name="Vasconcelos A.T."/>
            <person name="Perreira-Neves A."/>
            <person name="Rosa I.A."/>
            <person name="Tasca T."/>
            <person name="Bogo M.R."/>
            <person name="de Souza W."/>
        </authorList>
    </citation>
    <scope>NUCLEOTIDE SEQUENCE [LARGE SCALE GENOMIC DNA]</scope>
    <source>
        <strain evidence="1">K</strain>
    </source>
</reference>
<dbReference type="VEuPathDB" id="TrichDB:TRFO_41548"/>
<keyword evidence="2" id="KW-1185">Reference proteome</keyword>
<dbReference type="SUPFAM" id="SSF48371">
    <property type="entry name" value="ARM repeat"/>
    <property type="match status" value="1"/>
</dbReference>
<protein>
    <submittedName>
        <fullName evidence="1">Uncharacterized protein</fullName>
    </submittedName>
</protein>
<accession>A0A1J4KZW0</accession>